<evidence type="ECO:0000256" key="3">
    <source>
        <dbReference type="ARBA" id="ARBA00022670"/>
    </source>
</evidence>
<name>A0A9P8L328_9PEZI</name>
<evidence type="ECO:0008006" key="8">
    <source>
        <dbReference type="Google" id="ProtNLM"/>
    </source>
</evidence>
<keyword evidence="5" id="KW-0325">Glycoprotein</keyword>
<accession>A0A9P8L328</accession>
<reference evidence="6" key="1">
    <citation type="submission" date="2021-03" db="EMBL/GenBank/DDBJ databases">
        <title>Comparative genomics and phylogenomic investigation of the class Geoglossomycetes provide insights into ecological specialization and systematics.</title>
        <authorList>
            <person name="Melie T."/>
            <person name="Pirro S."/>
            <person name="Miller A.N."/>
            <person name="Quandt A."/>
        </authorList>
    </citation>
    <scope>NUCLEOTIDE SEQUENCE</scope>
    <source>
        <strain evidence="6">CAQ_001_2017</strain>
    </source>
</reference>
<evidence type="ECO:0000313" key="7">
    <source>
        <dbReference type="Proteomes" id="UP000750711"/>
    </source>
</evidence>
<keyword evidence="2" id="KW-0121">Carboxypeptidase</keyword>
<dbReference type="Proteomes" id="UP000750711">
    <property type="component" value="Unassembled WGS sequence"/>
</dbReference>
<keyword evidence="4" id="KW-0378">Hydrolase</keyword>
<gene>
    <name evidence="6" type="ORF">GP486_007115</name>
</gene>
<organism evidence="6 7">
    <name type="scientific">Trichoglossum hirsutum</name>
    <dbReference type="NCBI Taxonomy" id="265104"/>
    <lineage>
        <taxon>Eukaryota</taxon>
        <taxon>Fungi</taxon>
        <taxon>Dikarya</taxon>
        <taxon>Ascomycota</taxon>
        <taxon>Pezizomycotina</taxon>
        <taxon>Geoglossomycetes</taxon>
        <taxon>Geoglossales</taxon>
        <taxon>Geoglossaceae</taxon>
        <taxon>Trichoglossum</taxon>
    </lineage>
</organism>
<sequence length="184" mass="20163">MIGMFQENGPCEVVELARGKFGTKARDWGWDRSSNIIYVDQPNQVGFSYDSPANGSFDLLDDSRNPIYPPESTPPNRPSYTFLNGSFSSGNPNATTNTTEISAHAIWHMLQGFLGAFPQYNPGTRPGSNQTGPAGVNLFTESYGGKYGPVFATFWEEQNNRRANGSLPKNSTLDIQLQSLGITN</sequence>
<keyword evidence="7" id="KW-1185">Reference proteome</keyword>
<dbReference type="EMBL" id="JAGHQM010001843">
    <property type="protein sequence ID" value="KAH0551668.1"/>
    <property type="molecule type" value="Genomic_DNA"/>
</dbReference>
<evidence type="ECO:0000256" key="4">
    <source>
        <dbReference type="ARBA" id="ARBA00022801"/>
    </source>
</evidence>
<dbReference type="PANTHER" id="PTHR11802:SF404">
    <property type="entry name" value="CARBOXYPEPTIDASE"/>
    <property type="match status" value="1"/>
</dbReference>
<proteinExistence type="inferred from homology"/>
<keyword evidence="3" id="KW-0645">Protease</keyword>
<comment type="similarity">
    <text evidence="1">Belongs to the peptidase S10 family.</text>
</comment>
<dbReference type="GO" id="GO:0006508">
    <property type="term" value="P:proteolysis"/>
    <property type="evidence" value="ECO:0007669"/>
    <property type="project" value="UniProtKB-KW"/>
</dbReference>
<protein>
    <recommendedName>
        <fullName evidence="8">Carboxypeptidase</fullName>
    </recommendedName>
</protein>
<dbReference type="PANTHER" id="PTHR11802">
    <property type="entry name" value="SERINE PROTEASE FAMILY S10 SERINE CARBOXYPEPTIDASE"/>
    <property type="match status" value="1"/>
</dbReference>
<dbReference type="GO" id="GO:0004185">
    <property type="term" value="F:serine-type carboxypeptidase activity"/>
    <property type="evidence" value="ECO:0007669"/>
    <property type="project" value="InterPro"/>
</dbReference>
<dbReference type="InterPro" id="IPR029058">
    <property type="entry name" value="AB_hydrolase_fold"/>
</dbReference>
<dbReference type="SUPFAM" id="SSF53474">
    <property type="entry name" value="alpha/beta-Hydrolases"/>
    <property type="match status" value="1"/>
</dbReference>
<dbReference type="Gene3D" id="3.40.50.1820">
    <property type="entry name" value="alpha/beta hydrolase"/>
    <property type="match status" value="1"/>
</dbReference>
<dbReference type="Pfam" id="PF00450">
    <property type="entry name" value="Peptidase_S10"/>
    <property type="match status" value="1"/>
</dbReference>
<comment type="caution">
    <text evidence="6">The sequence shown here is derived from an EMBL/GenBank/DDBJ whole genome shotgun (WGS) entry which is preliminary data.</text>
</comment>
<evidence type="ECO:0000256" key="1">
    <source>
        <dbReference type="ARBA" id="ARBA00009431"/>
    </source>
</evidence>
<evidence type="ECO:0000256" key="2">
    <source>
        <dbReference type="ARBA" id="ARBA00022645"/>
    </source>
</evidence>
<evidence type="ECO:0000313" key="6">
    <source>
        <dbReference type="EMBL" id="KAH0551668.1"/>
    </source>
</evidence>
<dbReference type="InterPro" id="IPR001563">
    <property type="entry name" value="Peptidase_S10"/>
</dbReference>
<dbReference type="AlphaFoldDB" id="A0A9P8L328"/>
<dbReference type="GO" id="GO:0000324">
    <property type="term" value="C:fungal-type vacuole"/>
    <property type="evidence" value="ECO:0007669"/>
    <property type="project" value="TreeGrafter"/>
</dbReference>
<evidence type="ECO:0000256" key="5">
    <source>
        <dbReference type="ARBA" id="ARBA00023180"/>
    </source>
</evidence>